<organism evidence="1 2">
    <name type="scientific">Noviherbaspirillum pedocola</name>
    <dbReference type="NCBI Taxonomy" id="2801341"/>
    <lineage>
        <taxon>Bacteria</taxon>
        <taxon>Pseudomonadati</taxon>
        <taxon>Pseudomonadota</taxon>
        <taxon>Betaproteobacteria</taxon>
        <taxon>Burkholderiales</taxon>
        <taxon>Oxalobacteraceae</taxon>
        <taxon>Noviherbaspirillum</taxon>
    </lineage>
</organism>
<sequence length="328" mass="34579">MYPDDLTIRGVNGRPHIDAAGNQSGGKGTWVVKGMRTLIDNVELSGAAVPDRNGAAIRLDGIHLTLTNSFLHDNENGILTANDYTSDIVVEHCEFGHNGYGDGYTHNLYIGRISSLTFRYNYSHDANAGHNLKSRAGTNTIAYNRFSSTPYGVAGTTASGQPSYEIDLPWGGNSVIIGNVIEQPADNSNSNILAYAEEGVNDSNLQSLYVVNNTFLNHAGSGQFLMIGGGVTKPVFLQNNVFAGPGGIITQGSAIQRNNYASMSPAFINAASYDLHPAPGAPFIGAGAAAGFTLTGQALNPVFEYVHVAGSTARPVRSPIDIGAFAAR</sequence>
<evidence type="ECO:0000313" key="1">
    <source>
        <dbReference type="EMBL" id="MBK4738220.1"/>
    </source>
</evidence>
<proteinExistence type="predicted"/>
<name>A0A934W911_9BURK</name>
<dbReference type="InterPro" id="IPR012334">
    <property type="entry name" value="Pectin_lyas_fold"/>
</dbReference>
<reference evidence="1" key="1">
    <citation type="submission" date="2021-01" db="EMBL/GenBank/DDBJ databases">
        <title>Genome sequence of strain Noviherbaspirillum sp. DKR-6.</title>
        <authorList>
            <person name="Chaudhary D.K."/>
        </authorList>
    </citation>
    <scope>NUCLEOTIDE SEQUENCE</scope>
    <source>
        <strain evidence="1">DKR-6</strain>
    </source>
</reference>
<dbReference type="EMBL" id="JAEPBG010000018">
    <property type="protein sequence ID" value="MBK4738220.1"/>
    <property type="molecule type" value="Genomic_DNA"/>
</dbReference>
<dbReference type="SUPFAM" id="SSF51126">
    <property type="entry name" value="Pectin lyase-like"/>
    <property type="match status" value="1"/>
</dbReference>
<keyword evidence="2" id="KW-1185">Reference proteome</keyword>
<evidence type="ECO:0008006" key="3">
    <source>
        <dbReference type="Google" id="ProtNLM"/>
    </source>
</evidence>
<dbReference type="Gene3D" id="2.160.20.10">
    <property type="entry name" value="Single-stranded right-handed beta-helix, Pectin lyase-like"/>
    <property type="match status" value="1"/>
</dbReference>
<accession>A0A934W911</accession>
<protein>
    <recommendedName>
        <fullName evidence="3">Right handed beta helix domain-containing protein</fullName>
    </recommendedName>
</protein>
<comment type="caution">
    <text evidence="1">The sequence shown here is derived from an EMBL/GenBank/DDBJ whole genome shotgun (WGS) entry which is preliminary data.</text>
</comment>
<gene>
    <name evidence="1" type="ORF">JJB74_26655</name>
</gene>
<dbReference type="Proteomes" id="UP000622890">
    <property type="component" value="Unassembled WGS sequence"/>
</dbReference>
<dbReference type="InterPro" id="IPR011050">
    <property type="entry name" value="Pectin_lyase_fold/virulence"/>
</dbReference>
<evidence type="ECO:0000313" key="2">
    <source>
        <dbReference type="Proteomes" id="UP000622890"/>
    </source>
</evidence>
<dbReference type="AlphaFoldDB" id="A0A934W911"/>